<evidence type="ECO:0000313" key="3">
    <source>
        <dbReference type="Proteomes" id="UP001202922"/>
    </source>
</evidence>
<keyword evidence="1" id="KW-1133">Transmembrane helix</keyword>
<proteinExistence type="predicted"/>
<feature type="transmembrane region" description="Helical" evidence="1">
    <location>
        <begin position="34"/>
        <end position="54"/>
    </location>
</feature>
<sequence length="62" mass="6851">MSEPRARRRRSPGRLLFVFAVLAIILAVTSHAQAAVLVVVAGVIYGVIEALIAWRRGRDQRP</sequence>
<organism evidence="2 3">
    <name type="scientific">Sinomonas terrae</name>
    <dbReference type="NCBI Taxonomy" id="2908838"/>
    <lineage>
        <taxon>Bacteria</taxon>
        <taxon>Bacillati</taxon>
        <taxon>Actinomycetota</taxon>
        <taxon>Actinomycetes</taxon>
        <taxon>Micrococcales</taxon>
        <taxon>Micrococcaceae</taxon>
        <taxon>Sinomonas</taxon>
    </lineage>
</organism>
<feature type="transmembrane region" description="Helical" evidence="1">
    <location>
        <begin position="12"/>
        <end position="28"/>
    </location>
</feature>
<keyword evidence="3" id="KW-1185">Reference proteome</keyword>
<dbReference type="RefSeq" id="WP_241052533.1">
    <property type="nucleotide sequence ID" value="NZ_JAKZBV010000001.1"/>
</dbReference>
<comment type="caution">
    <text evidence="2">The sequence shown here is derived from an EMBL/GenBank/DDBJ whole genome shotgun (WGS) entry which is preliminary data.</text>
</comment>
<accession>A0ABS9TZ26</accession>
<keyword evidence="1" id="KW-0472">Membrane</keyword>
<keyword evidence="1" id="KW-0812">Transmembrane</keyword>
<evidence type="ECO:0000256" key="1">
    <source>
        <dbReference type="SAM" id="Phobius"/>
    </source>
</evidence>
<evidence type="ECO:0000313" key="2">
    <source>
        <dbReference type="EMBL" id="MCH6469422.1"/>
    </source>
</evidence>
<reference evidence="2 3" key="1">
    <citation type="submission" date="2022-03" db="EMBL/GenBank/DDBJ databases">
        <title>Sinomonas sp. isolated from a soil.</title>
        <authorList>
            <person name="Han J."/>
            <person name="Kim D.-U."/>
        </authorList>
    </citation>
    <scope>NUCLEOTIDE SEQUENCE [LARGE SCALE GENOMIC DNA]</scope>
    <source>
        <strain evidence="2 3">5-5</strain>
    </source>
</reference>
<gene>
    <name evidence="2" type="ORF">L0M17_05350</name>
</gene>
<name>A0ABS9TZ26_9MICC</name>
<protein>
    <submittedName>
        <fullName evidence="2">Uncharacterized protein</fullName>
    </submittedName>
</protein>
<dbReference type="Proteomes" id="UP001202922">
    <property type="component" value="Unassembled WGS sequence"/>
</dbReference>
<dbReference type="EMBL" id="JAKZBV010000001">
    <property type="protein sequence ID" value="MCH6469422.1"/>
    <property type="molecule type" value="Genomic_DNA"/>
</dbReference>